<evidence type="ECO:0000313" key="4">
    <source>
        <dbReference type="EMBL" id="MBS3648337.1"/>
    </source>
</evidence>
<dbReference type="PANTHER" id="PTHR43800:SF1">
    <property type="entry name" value="PEPTIDYL-LYSINE N-ACETYLTRANSFERASE YJAB"/>
    <property type="match status" value="1"/>
</dbReference>
<dbReference type="InterPro" id="IPR016181">
    <property type="entry name" value="Acyl_CoA_acyltransferase"/>
</dbReference>
<dbReference type="EC" id="2.3.1.-" evidence="4"/>
<comment type="caution">
    <text evidence="4">The sequence shown here is derived from an EMBL/GenBank/DDBJ whole genome shotgun (WGS) entry which is preliminary data.</text>
</comment>
<name>A0A942DWX0_9HYPH</name>
<dbReference type="InterPro" id="IPR000182">
    <property type="entry name" value="GNAT_dom"/>
</dbReference>
<dbReference type="RefSeq" id="WP_188253898.1">
    <property type="nucleotide sequence ID" value="NZ_JABVCF010000003.1"/>
</dbReference>
<keyword evidence="5" id="KW-1185">Reference proteome</keyword>
<dbReference type="Pfam" id="PF13508">
    <property type="entry name" value="Acetyltransf_7"/>
    <property type="match status" value="1"/>
</dbReference>
<sequence length="150" mass="16969">MQKIELRLATADDVDTLTDVFLRARRMAMPYLPSLYTAAEVTYWLTHIVLPGSRLIVAHMADAGPMGFSAVRSGQLDHLYVQPCSQGCGVGTSLLADAMKNSPEGLRLYVFQRNTRAREFYQKNGFRLVELRQGSENEENEPDAVYEWRP</sequence>
<dbReference type="SUPFAM" id="SSF55729">
    <property type="entry name" value="Acyl-CoA N-acyltransferases (Nat)"/>
    <property type="match status" value="1"/>
</dbReference>
<evidence type="ECO:0000259" key="3">
    <source>
        <dbReference type="PROSITE" id="PS51186"/>
    </source>
</evidence>
<keyword evidence="2 4" id="KW-0012">Acyltransferase</keyword>
<dbReference type="AlphaFoldDB" id="A0A942DWX0"/>
<evidence type="ECO:0000256" key="2">
    <source>
        <dbReference type="ARBA" id="ARBA00023315"/>
    </source>
</evidence>
<feature type="domain" description="N-acetyltransferase" evidence="3">
    <location>
        <begin position="4"/>
        <end position="150"/>
    </location>
</feature>
<keyword evidence="1 4" id="KW-0808">Transferase</keyword>
<dbReference type="EMBL" id="JAGWCR010000003">
    <property type="protein sequence ID" value="MBS3648337.1"/>
    <property type="molecule type" value="Genomic_DNA"/>
</dbReference>
<dbReference type="GO" id="GO:0016747">
    <property type="term" value="F:acyltransferase activity, transferring groups other than amino-acyl groups"/>
    <property type="evidence" value="ECO:0007669"/>
    <property type="project" value="InterPro"/>
</dbReference>
<protein>
    <submittedName>
        <fullName evidence="4">GNAT family N-acetyltransferase</fullName>
        <ecNumber evidence="4">2.3.1.-</ecNumber>
    </submittedName>
</protein>
<accession>A0A942DWX0</accession>
<dbReference type="PROSITE" id="PS51186">
    <property type="entry name" value="GNAT"/>
    <property type="match status" value="1"/>
</dbReference>
<dbReference type="Proteomes" id="UP000680348">
    <property type="component" value="Unassembled WGS sequence"/>
</dbReference>
<organism evidence="4 5">
    <name type="scientific">Pseudaminobacter soli</name>
    <name type="common">ex Zhang et al. 2022</name>
    <dbReference type="NCBI Taxonomy" id="2831468"/>
    <lineage>
        <taxon>Bacteria</taxon>
        <taxon>Pseudomonadati</taxon>
        <taxon>Pseudomonadota</taxon>
        <taxon>Alphaproteobacteria</taxon>
        <taxon>Hyphomicrobiales</taxon>
        <taxon>Phyllobacteriaceae</taxon>
        <taxon>Pseudaminobacter</taxon>
    </lineage>
</organism>
<gene>
    <name evidence="4" type="ORF">KEU06_06810</name>
</gene>
<proteinExistence type="predicted"/>
<dbReference type="PANTHER" id="PTHR43800">
    <property type="entry name" value="PEPTIDYL-LYSINE N-ACETYLTRANSFERASE YJAB"/>
    <property type="match status" value="1"/>
</dbReference>
<evidence type="ECO:0000256" key="1">
    <source>
        <dbReference type="ARBA" id="ARBA00022679"/>
    </source>
</evidence>
<evidence type="ECO:0000313" key="5">
    <source>
        <dbReference type="Proteomes" id="UP000680348"/>
    </source>
</evidence>
<reference evidence="4" key="1">
    <citation type="submission" date="2021-04" db="EMBL/GenBank/DDBJ databases">
        <title>Pseudaminobacter soli sp. nov., isolated from paddy soil contaminated by heavy metals.</title>
        <authorList>
            <person name="Zhang K."/>
        </authorList>
    </citation>
    <scope>NUCLEOTIDE SEQUENCE</scope>
    <source>
        <strain evidence="4">19-2017</strain>
    </source>
</reference>
<dbReference type="Gene3D" id="3.40.630.30">
    <property type="match status" value="1"/>
</dbReference>